<sequence>MPQTFKHSRRIEFRDTDMAGIVHFSNFFAYMEQAEHAFLRSVDLGVICTVDGQEISWPRVNANCNYRQAIKFEEMIDVEVSVARIGTKSITYDFQFTRDEVPVADGSITVVCCKFEHGKKPESVEIPNGFIEKVRPYLKDK</sequence>
<evidence type="ECO:0000256" key="2">
    <source>
        <dbReference type="ARBA" id="ARBA00022801"/>
    </source>
</evidence>
<dbReference type="KEGG" id="mff:MFFC18_43100"/>
<dbReference type="SUPFAM" id="SSF54637">
    <property type="entry name" value="Thioesterase/thiol ester dehydrase-isomerase"/>
    <property type="match status" value="1"/>
</dbReference>
<dbReference type="InterPro" id="IPR029069">
    <property type="entry name" value="HotDog_dom_sf"/>
</dbReference>
<dbReference type="RefSeq" id="WP_075084029.1">
    <property type="nucleotide sequence ID" value="NZ_CP042912.1"/>
</dbReference>
<dbReference type="AlphaFoldDB" id="A0A5B9PPG7"/>
<dbReference type="GO" id="GO:0047617">
    <property type="term" value="F:fatty acyl-CoA hydrolase activity"/>
    <property type="evidence" value="ECO:0007669"/>
    <property type="project" value="TreeGrafter"/>
</dbReference>
<gene>
    <name evidence="3" type="ORF">MFFC18_43100</name>
</gene>
<reference evidence="3 4" key="1">
    <citation type="submission" date="2019-08" db="EMBL/GenBank/DDBJ databases">
        <title>Deep-cultivation of Planctomycetes and their phenomic and genomic characterization uncovers novel biology.</title>
        <authorList>
            <person name="Wiegand S."/>
            <person name="Jogler M."/>
            <person name="Boedeker C."/>
            <person name="Pinto D."/>
            <person name="Vollmers J."/>
            <person name="Rivas-Marin E."/>
            <person name="Kohn T."/>
            <person name="Peeters S.H."/>
            <person name="Heuer A."/>
            <person name="Rast P."/>
            <person name="Oberbeckmann S."/>
            <person name="Bunk B."/>
            <person name="Jeske O."/>
            <person name="Meyerdierks A."/>
            <person name="Storesund J.E."/>
            <person name="Kallscheuer N."/>
            <person name="Luecker S."/>
            <person name="Lage O.M."/>
            <person name="Pohl T."/>
            <person name="Merkel B.J."/>
            <person name="Hornburger P."/>
            <person name="Mueller R.-W."/>
            <person name="Bruemmer F."/>
            <person name="Labrenz M."/>
            <person name="Spormann A.M."/>
            <person name="Op den Camp H."/>
            <person name="Overmann J."/>
            <person name="Amann R."/>
            <person name="Jetten M.S.M."/>
            <person name="Mascher T."/>
            <person name="Medema M.H."/>
            <person name="Devos D.P."/>
            <person name="Kaster A.-K."/>
            <person name="Ovreas L."/>
            <person name="Rohde M."/>
            <person name="Galperin M.Y."/>
            <person name="Jogler C."/>
        </authorList>
    </citation>
    <scope>NUCLEOTIDE SEQUENCE [LARGE SCALE GENOMIC DNA]</scope>
    <source>
        <strain evidence="3 4">FC18</strain>
    </source>
</reference>
<evidence type="ECO:0000313" key="4">
    <source>
        <dbReference type="Proteomes" id="UP000322214"/>
    </source>
</evidence>
<dbReference type="Gene3D" id="3.10.129.10">
    <property type="entry name" value="Hotdog Thioesterase"/>
    <property type="match status" value="1"/>
</dbReference>
<comment type="similarity">
    <text evidence="1">Belongs to the 4-hydroxybenzoyl-CoA thioesterase family.</text>
</comment>
<dbReference type="PROSITE" id="PS01328">
    <property type="entry name" value="4HBCOA_THIOESTERASE"/>
    <property type="match status" value="1"/>
</dbReference>
<evidence type="ECO:0000256" key="1">
    <source>
        <dbReference type="ARBA" id="ARBA00005953"/>
    </source>
</evidence>
<keyword evidence="4" id="KW-1185">Reference proteome</keyword>
<dbReference type="PIRSF" id="PIRSF003230">
    <property type="entry name" value="YbgC"/>
    <property type="match status" value="1"/>
</dbReference>
<protein>
    <submittedName>
        <fullName evidence="3">Acyl-CoA thioesterase YbgC</fullName>
    </submittedName>
</protein>
<dbReference type="STRING" id="980251.GCA_001642875_01261"/>
<dbReference type="OrthoDB" id="9800856at2"/>
<name>A0A5B9PPG7_9BACT</name>
<dbReference type="InterPro" id="IPR006684">
    <property type="entry name" value="YbgC/YbaW"/>
</dbReference>
<organism evidence="3 4">
    <name type="scientific">Mariniblastus fucicola</name>
    <dbReference type="NCBI Taxonomy" id="980251"/>
    <lineage>
        <taxon>Bacteria</taxon>
        <taxon>Pseudomonadati</taxon>
        <taxon>Planctomycetota</taxon>
        <taxon>Planctomycetia</taxon>
        <taxon>Pirellulales</taxon>
        <taxon>Pirellulaceae</taxon>
        <taxon>Mariniblastus</taxon>
    </lineage>
</organism>
<evidence type="ECO:0000313" key="3">
    <source>
        <dbReference type="EMBL" id="QEG24391.1"/>
    </source>
</evidence>
<dbReference type="Pfam" id="PF13279">
    <property type="entry name" value="4HBT_2"/>
    <property type="match status" value="1"/>
</dbReference>
<keyword evidence="2" id="KW-0378">Hydrolase</keyword>
<dbReference type="PANTHER" id="PTHR31793">
    <property type="entry name" value="4-HYDROXYBENZOYL-COA THIOESTERASE FAMILY MEMBER"/>
    <property type="match status" value="1"/>
</dbReference>
<dbReference type="CDD" id="cd00586">
    <property type="entry name" value="4HBT"/>
    <property type="match status" value="1"/>
</dbReference>
<dbReference type="InterPro" id="IPR008272">
    <property type="entry name" value="HB-CoA_thioesterase_AS"/>
</dbReference>
<dbReference type="InterPro" id="IPR050563">
    <property type="entry name" value="4-hydroxybenzoyl-CoA_TE"/>
</dbReference>
<accession>A0A5B9PPG7</accession>
<dbReference type="Proteomes" id="UP000322214">
    <property type="component" value="Chromosome"/>
</dbReference>
<dbReference type="PANTHER" id="PTHR31793:SF27">
    <property type="entry name" value="NOVEL THIOESTERASE SUPERFAMILY DOMAIN AND SAPOSIN A-TYPE DOMAIN CONTAINING PROTEIN (0610012H03RIK)"/>
    <property type="match status" value="1"/>
</dbReference>
<dbReference type="EMBL" id="CP042912">
    <property type="protein sequence ID" value="QEG24391.1"/>
    <property type="molecule type" value="Genomic_DNA"/>
</dbReference>
<proteinExistence type="inferred from homology"/>